<keyword evidence="2" id="KW-0805">Transcription regulation</keyword>
<dbReference type="InterPro" id="IPR036390">
    <property type="entry name" value="WH_DNA-bd_sf"/>
</dbReference>
<evidence type="ECO:0000256" key="4">
    <source>
        <dbReference type="ARBA" id="ARBA00023163"/>
    </source>
</evidence>
<proteinExistence type="inferred from homology"/>
<dbReference type="EMBL" id="LT906465">
    <property type="protein sequence ID" value="SNV32541.1"/>
    <property type="molecule type" value="Genomic_DNA"/>
</dbReference>
<dbReference type="InterPro" id="IPR036388">
    <property type="entry name" value="WH-like_DNA-bd_sf"/>
</dbReference>
<keyword evidence="6" id="KW-1185">Reference proteome</keyword>
<dbReference type="Pfam" id="PF03965">
    <property type="entry name" value="Penicillinase_R"/>
    <property type="match status" value="1"/>
</dbReference>
<evidence type="ECO:0000256" key="1">
    <source>
        <dbReference type="ARBA" id="ARBA00011046"/>
    </source>
</evidence>
<comment type="similarity">
    <text evidence="1">Belongs to the BlaI transcriptional regulatory family.</text>
</comment>
<evidence type="ECO:0000313" key="5">
    <source>
        <dbReference type="EMBL" id="SNV32541.1"/>
    </source>
</evidence>
<evidence type="ECO:0000256" key="3">
    <source>
        <dbReference type="ARBA" id="ARBA00023125"/>
    </source>
</evidence>
<dbReference type="RefSeq" id="WP_095069441.1">
    <property type="nucleotide sequence ID" value="NZ_LT906465.1"/>
</dbReference>
<dbReference type="GO" id="GO:0003677">
    <property type="term" value="F:DNA binding"/>
    <property type="evidence" value="ECO:0007669"/>
    <property type="project" value="UniProtKB-KW"/>
</dbReference>
<evidence type="ECO:0000313" key="6">
    <source>
        <dbReference type="Proteomes" id="UP000215196"/>
    </source>
</evidence>
<dbReference type="Proteomes" id="UP000215196">
    <property type="component" value="Chromosome 1"/>
</dbReference>
<gene>
    <name evidence="5" type="primary">blaI_1</name>
    <name evidence="5" type="ORF">SAMEA4412677_00147</name>
</gene>
<keyword evidence="4" id="KW-0804">Transcription</keyword>
<dbReference type="InterPro" id="IPR005650">
    <property type="entry name" value="BlaI_family"/>
</dbReference>
<dbReference type="GO" id="GO:0045892">
    <property type="term" value="P:negative regulation of DNA-templated transcription"/>
    <property type="evidence" value="ECO:0007669"/>
    <property type="project" value="InterPro"/>
</dbReference>
<protein>
    <submittedName>
        <fullName evidence="5">Regulatory protein BlaI</fullName>
    </submittedName>
</protein>
<evidence type="ECO:0000256" key="2">
    <source>
        <dbReference type="ARBA" id="ARBA00023015"/>
    </source>
</evidence>
<dbReference type="AlphaFoldDB" id="A0A239WDF0"/>
<dbReference type="KEGG" id="ctak:4412677_00147"/>
<accession>A0A239WDF0</accession>
<dbReference type="SUPFAM" id="SSF46785">
    <property type="entry name" value="Winged helix' DNA-binding domain"/>
    <property type="match status" value="1"/>
</dbReference>
<keyword evidence="3" id="KW-0238">DNA-binding</keyword>
<dbReference type="Gene3D" id="1.10.10.10">
    <property type="entry name" value="Winged helix-like DNA-binding domain superfamily/Winged helix DNA-binding domain"/>
    <property type="match status" value="1"/>
</dbReference>
<name>A0A239WDF0_9FLAO</name>
<sequence length="160" mass="18570">MKINALTPAEENLMLLIWKLGSPFMKDIMEALPEPKPHHNTVSTYLKILVEKEYLSTEKIGRIFKYSTTVPFEEYRKFILAPFLENFFNNSASELLKMLISENLLKPSDLNDYFEIKTAVVPILQPKEETKGSDISSFITELTSDKPKKVKDKKKKRKKK</sequence>
<organism evidence="5 6">
    <name type="scientific">Chryseobacterium taklimakanense</name>
    <dbReference type="NCBI Taxonomy" id="536441"/>
    <lineage>
        <taxon>Bacteria</taxon>
        <taxon>Pseudomonadati</taxon>
        <taxon>Bacteroidota</taxon>
        <taxon>Flavobacteriia</taxon>
        <taxon>Flavobacteriales</taxon>
        <taxon>Weeksellaceae</taxon>
        <taxon>Chryseobacterium group</taxon>
        <taxon>Chryseobacterium</taxon>
    </lineage>
</organism>
<reference evidence="5 6" key="1">
    <citation type="submission" date="2017-06" db="EMBL/GenBank/DDBJ databases">
        <authorList>
            <consortium name="Pathogen Informatics"/>
        </authorList>
    </citation>
    <scope>NUCLEOTIDE SEQUENCE [LARGE SCALE GENOMIC DNA]</scope>
    <source>
        <strain evidence="5 6">NCTC13490</strain>
    </source>
</reference>